<feature type="transmembrane region" description="Helical" evidence="10">
    <location>
        <begin position="150"/>
        <end position="170"/>
    </location>
</feature>
<feature type="transmembrane region" description="Helical" evidence="10">
    <location>
        <begin position="455"/>
        <end position="472"/>
    </location>
</feature>
<evidence type="ECO:0000256" key="6">
    <source>
        <dbReference type="ARBA" id="ARBA00022989"/>
    </source>
</evidence>
<evidence type="ECO:0000256" key="8">
    <source>
        <dbReference type="ARBA" id="ARBA00023315"/>
    </source>
</evidence>
<dbReference type="Pfam" id="PF03062">
    <property type="entry name" value="MBOAT"/>
    <property type="match status" value="1"/>
</dbReference>
<dbReference type="GO" id="GO:0005886">
    <property type="term" value="C:plasma membrane"/>
    <property type="evidence" value="ECO:0007669"/>
    <property type="project" value="UniProtKB-SubCell"/>
</dbReference>
<dbReference type="InterPro" id="IPR024194">
    <property type="entry name" value="Ac/AlaTfrase_AlgI/DltB"/>
</dbReference>
<name>A0A414PMJ0_FUSMR</name>
<dbReference type="InterPro" id="IPR028362">
    <property type="entry name" value="AlgI"/>
</dbReference>
<dbReference type="PIRSF" id="PIRSF500217">
    <property type="entry name" value="AlgI"/>
    <property type="match status" value="1"/>
</dbReference>
<sequence>MLFNSYEFIFLFLPITLIIYFWLNKYNKNRLAKAWLVIASLYFYSYFHKSYLILITISILVNYYIGQKLSNDKYNIIQRKIFLIIGIVFNLGGLGYFKYYDFFVSNINIVLGTNLPLLHILLPLGISFFTFQQLSFVIDSYKRYHLSYDFLDYCLFVTFFPQLIAGPIVLPTEMLSQFEAEENKKINWENMNKGLYVFSIGLAKKVIIADTIANFANAGFDMMNKLNFIEAWLTSISYTLQLYFDFSGYCDMAMGIGLMFNIILPANFNSPYKSTNIQEFWKRWHMTLGRFMTNYLYIPLGGNRKGEVKTLRNLFIVFLASGIWHGAGWNFVIWGILHGICILIHRIWKNSGRKLNKIVGWLITMNLVNIFWIFFRAETVSSAMKVIKGMFDINNFYYISVNMNKVGEITKFYREIINETSYLGNKMDILILLISTIIIFEKNTQKKLIKFEPRYKYLVITLVNLNLSLLLLERVKVFLYFNF</sequence>
<dbReference type="PANTHER" id="PTHR13285:SF23">
    <property type="entry name" value="TEICHOIC ACID D-ALANYLTRANSFERASE"/>
    <property type="match status" value="1"/>
</dbReference>
<evidence type="ECO:0000256" key="4">
    <source>
        <dbReference type="ARBA" id="ARBA00022679"/>
    </source>
</evidence>
<feature type="transmembrane region" description="Helical" evidence="10">
    <location>
        <begin position="51"/>
        <end position="69"/>
    </location>
</feature>
<feature type="transmembrane region" description="Helical" evidence="10">
    <location>
        <begin position="117"/>
        <end position="138"/>
    </location>
</feature>
<dbReference type="EMBL" id="QRHL01000039">
    <property type="protein sequence ID" value="RHF69805.1"/>
    <property type="molecule type" value="Genomic_DNA"/>
</dbReference>
<evidence type="ECO:0000313" key="11">
    <source>
        <dbReference type="EMBL" id="RHF69805.1"/>
    </source>
</evidence>
<gene>
    <name evidence="11" type="ORF">DW663_12150</name>
</gene>
<proteinExistence type="inferred from homology"/>
<dbReference type="PIRSF" id="PIRSF016636">
    <property type="entry name" value="AlgI_DltB"/>
    <property type="match status" value="1"/>
</dbReference>
<feature type="transmembrane region" description="Helical" evidence="10">
    <location>
        <begin position="314"/>
        <end position="337"/>
    </location>
</feature>
<evidence type="ECO:0000256" key="1">
    <source>
        <dbReference type="ARBA" id="ARBA00004651"/>
    </source>
</evidence>
<evidence type="ECO:0000256" key="2">
    <source>
        <dbReference type="ARBA" id="ARBA00010323"/>
    </source>
</evidence>
<protein>
    <submittedName>
        <fullName evidence="11">MBOAT family protein</fullName>
    </submittedName>
</protein>
<keyword evidence="5 10" id="KW-0812">Transmembrane</keyword>
<keyword evidence="4 9" id="KW-0808">Transferase</keyword>
<comment type="caution">
    <text evidence="11">The sequence shown here is derived from an EMBL/GenBank/DDBJ whole genome shotgun (WGS) entry which is preliminary data.</text>
</comment>
<keyword evidence="7 9" id="KW-0472">Membrane</keyword>
<evidence type="ECO:0000256" key="10">
    <source>
        <dbReference type="SAM" id="Phobius"/>
    </source>
</evidence>
<dbReference type="PANTHER" id="PTHR13285">
    <property type="entry name" value="ACYLTRANSFERASE"/>
    <property type="match status" value="1"/>
</dbReference>
<evidence type="ECO:0000256" key="5">
    <source>
        <dbReference type="ARBA" id="ARBA00022692"/>
    </source>
</evidence>
<comment type="similarity">
    <text evidence="2 9">Belongs to the membrane-bound acyltransferase family.</text>
</comment>
<keyword evidence="6 10" id="KW-1133">Transmembrane helix</keyword>
<evidence type="ECO:0000256" key="9">
    <source>
        <dbReference type="PIRNR" id="PIRNR016636"/>
    </source>
</evidence>
<evidence type="ECO:0000256" key="7">
    <source>
        <dbReference type="ARBA" id="ARBA00023136"/>
    </source>
</evidence>
<organism evidence="11 12">
    <name type="scientific">Fusobacterium mortiferum</name>
    <dbReference type="NCBI Taxonomy" id="850"/>
    <lineage>
        <taxon>Bacteria</taxon>
        <taxon>Fusobacteriati</taxon>
        <taxon>Fusobacteriota</taxon>
        <taxon>Fusobacteriia</taxon>
        <taxon>Fusobacteriales</taxon>
        <taxon>Fusobacteriaceae</taxon>
        <taxon>Fusobacterium</taxon>
    </lineage>
</organism>
<dbReference type="Proteomes" id="UP000284676">
    <property type="component" value="Unassembled WGS sequence"/>
</dbReference>
<feature type="transmembrane region" description="Helical" evidence="10">
    <location>
        <begin position="6"/>
        <end position="23"/>
    </location>
</feature>
<feature type="transmembrane region" description="Helical" evidence="10">
    <location>
        <begin position="81"/>
        <end position="97"/>
    </location>
</feature>
<dbReference type="AlphaFoldDB" id="A0A414PMJ0"/>
<reference evidence="11 12" key="1">
    <citation type="submission" date="2018-08" db="EMBL/GenBank/DDBJ databases">
        <title>A genome reference for cultivated species of the human gut microbiota.</title>
        <authorList>
            <person name="Zou Y."/>
            <person name="Xue W."/>
            <person name="Luo G."/>
        </authorList>
    </citation>
    <scope>NUCLEOTIDE SEQUENCE [LARGE SCALE GENOMIC DNA]</scope>
    <source>
        <strain evidence="11 12">AM25-1</strain>
    </source>
</reference>
<feature type="transmembrane region" description="Helical" evidence="10">
    <location>
        <begin position="246"/>
        <end position="264"/>
    </location>
</feature>
<comment type="subcellular location">
    <subcellularLocation>
        <location evidence="1">Cell membrane</location>
        <topology evidence="1">Multi-pass membrane protein</topology>
    </subcellularLocation>
</comment>
<accession>A0A414PMJ0</accession>
<dbReference type="GO" id="GO:0016746">
    <property type="term" value="F:acyltransferase activity"/>
    <property type="evidence" value="ECO:0007669"/>
    <property type="project" value="UniProtKB-KW"/>
</dbReference>
<keyword evidence="3 9" id="KW-1003">Cell membrane</keyword>
<keyword evidence="8 9" id="KW-0012">Acyltransferase</keyword>
<dbReference type="InterPro" id="IPR051085">
    <property type="entry name" value="MB_O-acyltransferase"/>
</dbReference>
<dbReference type="InterPro" id="IPR004299">
    <property type="entry name" value="MBOAT_fam"/>
</dbReference>
<evidence type="ECO:0000256" key="3">
    <source>
        <dbReference type="ARBA" id="ARBA00022475"/>
    </source>
</evidence>
<feature type="transmembrane region" description="Helical" evidence="10">
    <location>
        <begin position="427"/>
        <end position="443"/>
    </location>
</feature>
<evidence type="ECO:0000313" key="12">
    <source>
        <dbReference type="Proteomes" id="UP000284676"/>
    </source>
</evidence>
<dbReference type="GO" id="GO:0042121">
    <property type="term" value="P:alginic acid biosynthetic process"/>
    <property type="evidence" value="ECO:0007669"/>
    <property type="project" value="InterPro"/>
</dbReference>
<feature type="transmembrane region" description="Helical" evidence="10">
    <location>
        <begin position="358"/>
        <end position="375"/>
    </location>
</feature>
<dbReference type="RefSeq" id="WP_118234730.1">
    <property type="nucleotide sequence ID" value="NZ_QRHL01000039.1"/>
</dbReference>